<evidence type="ECO:0000259" key="1">
    <source>
        <dbReference type="Pfam" id="PF13556"/>
    </source>
</evidence>
<dbReference type="PANTHER" id="PTHR33744">
    <property type="entry name" value="CARBOHYDRATE DIACID REGULATOR"/>
    <property type="match status" value="1"/>
</dbReference>
<reference evidence="2 3" key="1">
    <citation type="submission" date="2018-06" db="EMBL/GenBank/DDBJ databases">
        <title>Sphaerisporangium craniellae sp. nov., isolated from a marine sponge in the South China Sea.</title>
        <authorList>
            <person name="Li L."/>
        </authorList>
    </citation>
    <scope>NUCLEOTIDE SEQUENCE [LARGE SCALE GENOMIC DNA]</scope>
    <source>
        <strain evidence="2 3">CCTCC AA 208026</strain>
    </source>
</reference>
<dbReference type="InterPro" id="IPR051448">
    <property type="entry name" value="CdaR-like_regulators"/>
</dbReference>
<keyword evidence="3" id="KW-1185">Reference proteome</keyword>
<gene>
    <name evidence="2" type="ORF">DQ384_19585</name>
</gene>
<dbReference type="AlphaFoldDB" id="A0A367FHK6"/>
<dbReference type="Proteomes" id="UP000253094">
    <property type="component" value="Unassembled WGS sequence"/>
</dbReference>
<dbReference type="EMBL" id="QOIL01000010">
    <property type="protein sequence ID" value="RCG29774.1"/>
    <property type="molecule type" value="Genomic_DNA"/>
</dbReference>
<name>A0A367FHK6_9ACTN</name>
<dbReference type="InterPro" id="IPR025736">
    <property type="entry name" value="PucR_C-HTH_dom"/>
</dbReference>
<feature type="domain" description="PucR C-terminal helix-turn-helix" evidence="1">
    <location>
        <begin position="368"/>
        <end position="425"/>
    </location>
</feature>
<accession>A0A367FHK6</accession>
<dbReference type="InterPro" id="IPR042070">
    <property type="entry name" value="PucR_C-HTH_sf"/>
</dbReference>
<evidence type="ECO:0000313" key="3">
    <source>
        <dbReference type="Proteomes" id="UP000253094"/>
    </source>
</evidence>
<organism evidence="2 3">
    <name type="scientific">Sphaerisporangium album</name>
    <dbReference type="NCBI Taxonomy" id="509200"/>
    <lineage>
        <taxon>Bacteria</taxon>
        <taxon>Bacillati</taxon>
        <taxon>Actinomycetota</taxon>
        <taxon>Actinomycetes</taxon>
        <taxon>Streptosporangiales</taxon>
        <taxon>Streptosporangiaceae</taxon>
        <taxon>Sphaerisporangium</taxon>
    </lineage>
</organism>
<protein>
    <submittedName>
        <fullName evidence="2">PucR family transcriptional regulator</fullName>
    </submittedName>
</protein>
<evidence type="ECO:0000313" key="2">
    <source>
        <dbReference type="EMBL" id="RCG29774.1"/>
    </source>
</evidence>
<dbReference type="Pfam" id="PF13556">
    <property type="entry name" value="HTH_30"/>
    <property type="match status" value="1"/>
</dbReference>
<dbReference type="PANTHER" id="PTHR33744:SF1">
    <property type="entry name" value="DNA-BINDING TRANSCRIPTIONAL ACTIVATOR ADER"/>
    <property type="match status" value="1"/>
</dbReference>
<proteinExistence type="predicted"/>
<dbReference type="Gene3D" id="1.10.10.2840">
    <property type="entry name" value="PucR C-terminal helix-turn-helix domain"/>
    <property type="match status" value="1"/>
</dbReference>
<comment type="caution">
    <text evidence="2">The sequence shown here is derived from an EMBL/GenBank/DDBJ whole genome shotgun (WGS) entry which is preliminary data.</text>
</comment>
<sequence>MLSRGAARDGPGVTASLRVAGERGLAALVVQGLSGTSPPIVELARKARVALLAGAPGQTLSDLVFGLREVVRSDPGVLLRRTREAVERLGAVEGAGEDVILRAASAAVGVAYDVAGVAGPAGTPGAVSAATPDSGAVSTVASTSGAVSAATSAVIRVDGRADGYVRWAEEDPAAAIVAGVVAAMLGRVRAAARAAEAARSAALLALLRAPAKDLPAATRRARVAGVPVEGWHVAVFTRAAPAAFAGADLGGSVLTTPWQDGVLTVHTRDERPPRGEDPLDTALIAKVLPPDAVAGLGTCQRGPEGLRRTAAQARTAAARARPGEAEAFDRLGVHAVLAELTGSDSAVMAARDMLGPLDRLGALAPHAVPTLKAYLDAWGSRTKAAAVLNLHPNAVAHRVRRIAEVLDLDLSDPQTRFALQLACHVLTEAGP</sequence>